<dbReference type="InterPro" id="IPR033558">
    <property type="entry name" value="IFT25"/>
</dbReference>
<gene>
    <name evidence="1" type="ORF">NDES1114_LOCUS33872</name>
</gene>
<reference evidence="1" key="1">
    <citation type="submission" date="2021-01" db="EMBL/GenBank/DDBJ databases">
        <authorList>
            <person name="Corre E."/>
            <person name="Pelletier E."/>
            <person name="Niang G."/>
            <person name="Scheremetjew M."/>
            <person name="Finn R."/>
            <person name="Kale V."/>
            <person name="Holt S."/>
            <person name="Cochrane G."/>
            <person name="Meng A."/>
            <person name="Brown T."/>
            <person name="Cohen L."/>
        </authorList>
    </citation>
    <scope>NUCLEOTIDE SEQUENCE</scope>
    <source>
        <strain evidence="1">CCAP 1951/1</strain>
    </source>
</reference>
<accession>A0A7S1W7T1</accession>
<organism evidence="1">
    <name type="scientific">Neobodo designis</name>
    <name type="common">Flagellated protozoan</name>
    <name type="synonym">Bodo designis</name>
    <dbReference type="NCBI Taxonomy" id="312471"/>
    <lineage>
        <taxon>Eukaryota</taxon>
        <taxon>Discoba</taxon>
        <taxon>Euglenozoa</taxon>
        <taxon>Kinetoplastea</taxon>
        <taxon>Metakinetoplastina</taxon>
        <taxon>Neobodonida</taxon>
        <taxon>Neobodo</taxon>
    </lineage>
</organism>
<dbReference type="EMBL" id="HBGF01050561">
    <property type="protein sequence ID" value="CAD9152971.1"/>
    <property type="molecule type" value="Transcribed_RNA"/>
</dbReference>
<dbReference type="PANTHER" id="PTHR33906">
    <property type="entry name" value="INTRAFLAGELLAR TRANSPORT PROTEIN 25 HOMOLOG"/>
    <property type="match status" value="1"/>
</dbReference>
<protein>
    <recommendedName>
        <fullName evidence="2">F5/8 type C domain-containing protein</fullName>
    </recommendedName>
</protein>
<name>A0A7S1W7T1_NEODS</name>
<evidence type="ECO:0000313" key="1">
    <source>
        <dbReference type="EMBL" id="CAD9152971.1"/>
    </source>
</evidence>
<dbReference type="SUPFAM" id="SSF49785">
    <property type="entry name" value="Galactose-binding domain-like"/>
    <property type="match status" value="1"/>
</dbReference>
<dbReference type="Gene3D" id="2.60.120.260">
    <property type="entry name" value="Galactose-binding domain-like"/>
    <property type="match status" value="1"/>
</dbReference>
<dbReference type="AlphaFoldDB" id="A0A7S1W7T1"/>
<evidence type="ECO:0008006" key="2">
    <source>
        <dbReference type="Google" id="ProtNLM"/>
    </source>
</evidence>
<dbReference type="InterPro" id="IPR008979">
    <property type="entry name" value="Galactose-bd-like_sf"/>
</dbReference>
<sequence length="142" mass="15476">MPLEPRILLTTASDERFPADAMLDGNMKSFFLTTGMFPHEVLLSFSDDNAPVNITKVSLVGHGIKKLRVERCTEQYATAFEPMVDCEVNASGEGGLQQETYQINKATVGQGVRYVKLVLAEGHEPFAAIHSLVFEGEKGASA</sequence>
<dbReference type="GO" id="GO:0005929">
    <property type="term" value="C:cilium"/>
    <property type="evidence" value="ECO:0007669"/>
    <property type="project" value="TreeGrafter"/>
</dbReference>
<proteinExistence type="predicted"/>
<dbReference type="GO" id="GO:0042073">
    <property type="term" value="P:intraciliary transport"/>
    <property type="evidence" value="ECO:0007669"/>
    <property type="project" value="InterPro"/>
</dbReference>
<dbReference type="GO" id="GO:0030992">
    <property type="term" value="C:intraciliary transport particle B"/>
    <property type="evidence" value="ECO:0007669"/>
    <property type="project" value="InterPro"/>
</dbReference>
<dbReference type="PANTHER" id="PTHR33906:SF1">
    <property type="entry name" value="INTRAFLAGELLAR TRANSPORT PROTEIN 25 HOMOLOG"/>
    <property type="match status" value="1"/>
</dbReference>